<reference evidence="1 2" key="1">
    <citation type="submission" date="2017-06" db="EMBL/GenBank/DDBJ databases">
        <authorList>
            <person name="Kim H.J."/>
            <person name="Triplett B.A."/>
        </authorList>
    </citation>
    <scope>NUCLEOTIDE SEQUENCE [LARGE SCALE GENOMIC DNA]</scope>
    <source>
        <strain evidence="1 2">CGMCC 4.5593</strain>
    </source>
</reference>
<organism evidence="1 2">
    <name type="scientific">Asanoa hainanensis</name>
    <dbReference type="NCBI Taxonomy" id="560556"/>
    <lineage>
        <taxon>Bacteria</taxon>
        <taxon>Bacillati</taxon>
        <taxon>Actinomycetota</taxon>
        <taxon>Actinomycetes</taxon>
        <taxon>Micromonosporales</taxon>
        <taxon>Micromonosporaceae</taxon>
        <taxon>Asanoa</taxon>
    </lineage>
</organism>
<gene>
    <name evidence="1" type="ORF">SAMN05421812_12528</name>
</gene>
<evidence type="ECO:0000313" key="1">
    <source>
        <dbReference type="EMBL" id="SNT65685.1"/>
    </source>
</evidence>
<name>A0A239PFS8_9ACTN</name>
<accession>A0A239PFS8</accession>
<dbReference type="RefSeq" id="WP_144022944.1">
    <property type="nucleotide sequence ID" value="NZ_FZPH01000025.1"/>
</dbReference>
<evidence type="ECO:0000313" key="2">
    <source>
        <dbReference type="Proteomes" id="UP000198362"/>
    </source>
</evidence>
<proteinExistence type="predicted"/>
<dbReference type="Proteomes" id="UP000198362">
    <property type="component" value="Unassembled WGS sequence"/>
</dbReference>
<keyword evidence="2" id="KW-1185">Reference proteome</keyword>
<protein>
    <submittedName>
        <fullName evidence="1">Uncharacterized protein</fullName>
    </submittedName>
</protein>
<dbReference type="AlphaFoldDB" id="A0A239PFS8"/>
<sequence>MANPNLAQDLPQAGLGADEHSAVAPKLDTAEPGIAQAAEEIRESCLGTPPPIGAEVATAVQKLVEAVKGDDRVCEDVAEEANALWAAMQEATAADAVSHNLIRLANLLDGIYENEDRGTPVFDAAITVATAYLR</sequence>
<dbReference type="EMBL" id="FZPH01000025">
    <property type="protein sequence ID" value="SNT65685.1"/>
    <property type="molecule type" value="Genomic_DNA"/>
</dbReference>